<dbReference type="GO" id="GO:0020037">
    <property type="term" value="F:heme binding"/>
    <property type="evidence" value="ECO:0007669"/>
    <property type="project" value="UniProtKB-UniRule"/>
</dbReference>
<dbReference type="InterPro" id="IPR002016">
    <property type="entry name" value="Haem_peroxidase"/>
</dbReference>
<protein>
    <recommendedName>
        <fullName evidence="5">Peroxidase</fullName>
        <ecNumber evidence="5">1.11.1.-</ecNumber>
    </recommendedName>
</protein>
<keyword evidence="8" id="KW-1185">Reference proteome</keyword>
<keyword evidence="2" id="KW-0408">Iron</keyword>
<dbReference type="EMBL" id="QGMG01000408">
    <property type="protein sequence ID" value="TVY53835.1"/>
    <property type="molecule type" value="Genomic_DNA"/>
</dbReference>
<name>A0A7D8UP06_9HELO</name>
<dbReference type="GO" id="GO:0034599">
    <property type="term" value="P:cellular response to oxidative stress"/>
    <property type="evidence" value="ECO:0007669"/>
    <property type="project" value="InterPro"/>
</dbReference>
<dbReference type="PROSITE" id="PS50873">
    <property type="entry name" value="PEROXIDASE_4"/>
    <property type="match status" value="1"/>
</dbReference>
<evidence type="ECO:0000313" key="7">
    <source>
        <dbReference type="EMBL" id="TVY53835.1"/>
    </source>
</evidence>
<evidence type="ECO:0000256" key="2">
    <source>
        <dbReference type="ARBA" id="ARBA00022617"/>
    </source>
</evidence>
<evidence type="ECO:0000256" key="5">
    <source>
        <dbReference type="RuleBase" id="RU363051"/>
    </source>
</evidence>
<dbReference type="AlphaFoldDB" id="A0A7D8UP06"/>
<dbReference type="InterPro" id="IPR044831">
    <property type="entry name" value="Ccp1-like"/>
</dbReference>
<evidence type="ECO:0000256" key="3">
    <source>
        <dbReference type="ARBA" id="ARBA00023002"/>
    </source>
</evidence>
<gene>
    <name evidence="7" type="ORF">LCER1_G005167</name>
</gene>
<dbReference type="Pfam" id="PF00141">
    <property type="entry name" value="peroxidase"/>
    <property type="match status" value="1"/>
</dbReference>
<reference evidence="7 8" key="1">
    <citation type="submission" date="2018-05" db="EMBL/GenBank/DDBJ databases">
        <title>Whole genome sequencing for identification of molecular markers to develop diagnostic detection tools for the regulated plant pathogen Lachnellula willkommii.</title>
        <authorList>
            <person name="Giroux E."/>
            <person name="Bilodeau G."/>
        </authorList>
    </citation>
    <scope>NUCLEOTIDE SEQUENCE [LARGE SCALE GENOMIC DNA]</scope>
    <source>
        <strain evidence="7 8">CBS 625.97</strain>
    </source>
</reference>
<dbReference type="PANTHER" id="PTHR31356:SF53">
    <property type="entry name" value="HEME PEROXIDASE"/>
    <property type="match status" value="1"/>
</dbReference>
<accession>A0A7D8UP06</accession>
<evidence type="ECO:0000256" key="4">
    <source>
        <dbReference type="RuleBase" id="RU004241"/>
    </source>
</evidence>
<keyword evidence="2" id="KW-0479">Metal-binding</keyword>
<sequence>MLLMQFRGLNCQALDANGVSLDEKILAIERLLLTPGTIMFPVTPCSFMLNGPQQTIPAQNGSDQTAAQWVRTVFHDFITADAAAGTGGLDASISFEADRPENLGLVFNAGTPDETSFINATIIGFNLFSSVFTSTSDFIALGLATSLLSCEPDARMIHLKVGRIDATVAGPTGVPRPQDSLDIATAAFAKAGLNQTEMIQAVDGRADHFDSTPFVFDAVGVNEYLNGSGQAGGPLVTTQNETFRSDLRIFDSDSNDTIKAMAASTQSFEDACFTVFEKMINTVPKTVTLSTDLVGPRPWILMESHLDLSSTGVVQYSGNITTNSRFNPSVPTTATYVYGTPGEDTVSQTSDGGGEY</sequence>
<dbReference type="Proteomes" id="UP000481288">
    <property type="component" value="Unassembled WGS sequence"/>
</dbReference>
<proteinExistence type="inferred from homology"/>
<comment type="similarity">
    <text evidence="4">Belongs to the peroxidase family.</text>
</comment>
<feature type="domain" description="Plant heme peroxidase family profile" evidence="6">
    <location>
        <begin position="65"/>
        <end position="356"/>
    </location>
</feature>
<dbReference type="SUPFAM" id="SSF48113">
    <property type="entry name" value="Heme-dependent peroxidases"/>
    <property type="match status" value="1"/>
</dbReference>
<organism evidence="7 8">
    <name type="scientific">Lachnellula cervina</name>
    <dbReference type="NCBI Taxonomy" id="1316786"/>
    <lineage>
        <taxon>Eukaryota</taxon>
        <taxon>Fungi</taxon>
        <taxon>Dikarya</taxon>
        <taxon>Ascomycota</taxon>
        <taxon>Pezizomycotina</taxon>
        <taxon>Leotiomycetes</taxon>
        <taxon>Helotiales</taxon>
        <taxon>Lachnaceae</taxon>
        <taxon>Lachnellula</taxon>
    </lineage>
</organism>
<keyword evidence="1 5" id="KW-0575">Peroxidase</keyword>
<dbReference type="InterPro" id="IPR010255">
    <property type="entry name" value="Haem_peroxidase_sf"/>
</dbReference>
<evidence type="ECO:0000256" key="1">
    <source>
        <dbReference type="ARBA" id="ARBA00022559"/>
    </source>
</evidence>
<comment type="caution">
    <text evidence="7">The sequence shown here is derived from an EMBL/GenBank/DDBJ whole genome shotgun (WGS) entry which is preliminary data.</text>
</comment>
<evidence type="ECO:0000259" key="6">
    <source>
        <dbReference type="PROSITE" id="PS50873"/>
    </source>
</evidence>
<evidence type="ECO:0000313" key="8">
    <source>
        <dbReference type="Proteomes" id="UP000481288"/>
    </source>
</evidence>
<keyword evidence="2" id="KW-0349">Heme</keyword>
<dbReference type="GO" id="GO:0000302">
    <property type="term" value="P:response to reactive oxygen species"/>
    <property type="evidence" value="ECO:0007669"/>
    <property type="project" value="TreeGrafter"/>
</dbReference>
<dbReference type="PANTHER" id="PTHR31356">
    <property type="entry name" value="THYLAKOID LUMENAL 29 KDA PROTEIN, CHLOROPLASTIC-RELATED"/>
    <property type="match status" value="1"/>
</dbReference>
<dbReference type="Gene3D" id="1.10.520.10">
    <property type="match status" value="1"/>
</dbReference>
<dbReference type="EC" id="1.11.1.-" evidence="5"/>
<dbReference type="OrthoDB" id="5985073at2759"/>
<dbReference type="GO" id="GO:0004601">
    <property type="term" value="F:peroxidase activity"/>
    <property type="evidence" value="ECO:0007669"/>
    <property type="project" value="UniProtKB-KW"/>
</dbReference>
<keyword evidence="3 5" id="KW-0560">Oxidoreductase</keyword>
<dbReference type="GO" id="GO:0042744">
    <property type="term" value="P:hydrogen peroxide catabolic process"/>
    <property type="evidence" value="ECO:0007669"/>
    <property type="project" value="TreeGrafter"/>
</dbReference>
<dbReference type="GO" id="GO:0046872">
    <property type="term" value="F:metal ion binding"/>
    <property type="evidence" value="ECO:0007669"/>
    <property type="project" value="UniProtKB-UniRule"/>
</dbReference>